<evidence type="ECO:0000313" key="1">
    <source>
        <dbReference type="EMBL" id="KAK2147324.1"/>
    </source>
</evidence>
<name>A0AAD9MY66_9ANNE</name>
<proteinExistence type="predicted"/>
<dbReference type="AlphaFoldDB" id="A0AAD9MY66"/>
<organism evidence="1 2">
    <name type="scientific">Paralvinella palmiformis</name>
    <dbReference type="NCBI Taxonomy" id="53620"/>
    <lineage>
        <taxon>Eukaryota</taxon>
        <taxon>Metazoa</taxon>
        <taxon>Spiralia</taxon>
        <taxon>Lophotrochozoa</taxon>
        <taxon>Annelida</taxon>
        <taxon>Polychaeta</taxon>
        <taxon>Sedentaria</taxon>
        <taxon>Canalipalpata</taxon>
        <taxon>Terebellida</taxon>
        <taxon>Terebelliformia</taxon>
        <taxon>Alvinellidae</taxon>
        <taxon>Paralvinella</taxon>
    </lineage>
</organism>
<gene>
    <name evidence="1" type="ORF">LSH36_559g01006</name>
</gene>
<comment type="caution">
    <text evidence="1">The sequence shown here is derived from an EMBL/GenBank/DDBJ whole genome shotgun (WGS) entry which is preliminary data.</text>
</comment>
<accession>A0AAD9MY66</accession>
<reference evidence="1" key="1">
    <citation type="journal article" date="2023" name="Mol. Biol. Evol.">
        <title>Third-Generation Sequencing Reveals the Adaptive Role of the Epigenome in Three Deep-Sea Polychaetes.</title>
        <authorList>
            <person name="Perez M."/>
            <person name="Aroh O."/>
            <person name="Sun Y."/>
            <person name="Lan Y."/>
            <person name="Juniper S.K."/>
            <person name="Young C.R."/>
            <person name="Angers B."/>
            <person name="Qian P.Y."/>
        </authorList>
    </citation>
    <scope>NUCLEOTIDE SEQUENCE</scope>
    <source>
        <strain evidence="1">P08H-3</strain>
    </source>
</reference>
<protein>
    <submittedName>
        <fullName evidence="1">Uncharacterized protein</fullName>
    </submittedName>
</protein>
<dbReference type="Proteomes" id="UP001208570">
    <property type="component" value="Unassembled WGS sequence"/>
</dbReference>
<sequence length="130" mass="14846">MPYANQPKVALTELTEENLKFILEDTDLSERCDQHLEETSTALGSSQREVGSLRYLVTCIAAECKLQRQQCYEEGRVLYRVDRNHEEQQHDCRPCTCLLGIDRCFKASLAPKIMILGSVVEDEKVLWVGP</sequence>
<keyword evidence="2" id="KW-1185">Reference proteome</keyword>
<dbReference type="EMBL" id="JAODUP010000559">
    <property type="protein sequence ID" value="KAK2147324.1"/>
    <property type="molecule type" value="Genomic_DNA"/>
</dbReference>
<evidence type="ECO:0000313" key="2">
    <source>
        <dbReference type="Proteomes" id="UP001208570"/>
    </source>
</evidence>